<dbReference type="Proteomes" id="UP001281410">
    <property type="component" value="Unassembled WGS sequence"/>
</dbReference>
<dbReference type="AlphaFoldDB" id="A0AAD9ZW94"/>
<gene>
    <name evidence="1" type="ORF">Dsin_025556</name>
</gene>
<keyword evidence="2" id="KW-1185">Reference proteome</keyword>
<name>A0AAD9ZW94_9ROSI</name>
<dbReference type="EMBL" id="JANJYJ010000008">
    <property type="protein sequence ID" value="KAK3194246.1"/>
    <property type="molecule type" value="Genomic_DNA"/>
</dbReference>
<accession>A0AAD9ZW94</accession>
<comment type="caution">
    <text evidence="1">The sequence shown here is derived from an EMBL/GenBank/DDBJ whole genome shotgun (WGS) entry which is preliminary data.</text>
</comment>
<organism evidence="1 2">
    <name type="scientific">Dipteronia sinensis</name>
    <dbReference type="NCBI Taxonomy" id="43782"/>
    <lineage>
        <taxon>Eukaryota</taxon>
        <taxon>Viridiplantae</taxon>
        <taxon>Streptophyta</taxon>
        <taxon>Embryophyta</taxon>
        <taxon>Tracheophyta</taxon>
        <taxon>Spermatophyta</taxon>
        <taxon>Magnoliopsida</taxon>
        <taxon>eudicotyledons</taxon>
        <taxon>Gunneridae</taxon>
        <taxon>Pentapetalae</taxon>
        <taxon>rosids</taxon>
        <taxon>malvids</taxon>
        <taxon>Sapindales</taxon>
        <taxon>Sapindaceae</taxon>
        <taxon>Hippocastanoideae</taxon>
        <taxon>Acereae</taxon>
        <taxon>Dipteronia</taxon>
    </lineage>
</organism>
<dbReference type="InterPro" id="IPR025322">
    <property type="entry name" value="PADRE_dom"/>
</dbReference>
<sequence length="129" mass="14752">MGNYTSCCIYVHSRSHKTKIIDSNGHQRVVNVPIKAAEVMIEEPRHVICPVDELLRTHRVSSIKADDELQAGKVYMLFRVVRVNGKVKEEELATIINKATCCDQKKRSLLRWRRKSTSGEAKIHICSIH</sequence>
<reference evidence="1" key="1">
    <citation type="journal article" date="2023" name="Plant J.">
        <title>Genome sequences and population genomics provide insights into the demographic history, inbreeding, and mutation load of two 'living fossil' tree species of Dipteronia.</title>
        <authorList>
            <person name="Feng Y."/>
            <person name="Comes H.P."/>
            <person name="Chen J."/>
            <person name="Zhu S."/>
            <person name="Lu R."/>
            <person name="Zhang X."/>
            <person name="Li P."/>
            <person name="Qiu J."/>
            <person name="Olsen K.M."/>
            <person name="Qiu Y."/>
        </authorList>
    </citation>
    <scope>NUCLEOTIDE SEQUENCE</scope>
    <source>
        <strain evidence="1">NBL</strain>
    </source>
</reference>
<dbReference type="PANTHER" id="PTHR33052">
    <property type="entry name" value="DUF4228 DOMAIN PROTEIN-RELATED"/>
    <property type="match status" value="1"/>
</dbReference>
<evidence type="ECO:0000313" key="2">
    <source>
        <dbReference type="Proteomes" id="UP001281410"/>
    </source>
</evidence>
<evidence type="ECO:0000313" key="1">
    <source>
        <dbReference type="EMBL" id="KAK3194246.1"/>
    </source>
</evidence>
<protein>
    <submittedName>
        <fullName evidence="1">Uncharacterized protein</fullName>
    </submittedName>
</protein>
<dbReference type="Pfam" id="PF14009">
    <property type="entry name" value="PADRE"/>
    <property type="match status" value="1"/>
</dbReference>
<proteinExistence type="predicted"/>